<feature type="transmembrane region" description="Helical" evidence="6">
    <location>
        <begin position="12"/>
        <end position="33"/>
    </location>
</feature>
<reference evidence="8" key="1">
    <citation type="submission" date="2017-06" db="EMBL/GenBank/DDBJ databases">
        <title>Whole genome sequence of Laribacter hongkongensis LHGZ1.</title>
        <authorList>
            <person name="Chen D."/>
            <person name="Wu H."/>
            <person name="Chen J."/>
        </authorList>
    </citation>
    <scope>NUCLEOTIDE SEQUENCE [LARGE SCALE GENOMIC DNA]</scope>
    <source>
        <strain evidence="8">LHGZ1</strain>
    </source>
</reference>
<keyword evidence="4 6" id="KW-1133">Transmembrane helix</keyword>
<protein>
    <submittedName>
        <fullName evidence="7">Transmembrane transport protein</fullName>
    </submittedName>
</protein>
<feature type="transmembrane region" description="Helical" evidence="6">
    <location>
        <begin position="280"/>
        <end position="299"/>
    </location>
</feature>
<evidence type="ECO:0000313" key="7">
    <source>
        <dbReference type="EMBL" id="ASJ25219.1"/>
    </source>
</evidence>
<sequence>MTLGLASVGTPWMYAGFFAAVIAMIVIDIIALNKQGSHKVSAREALGWSAIWISIAMLFNLWLWWHIRTNVDSGFDEVARAALADQKALEFLTGYLIEKSLAVDNIFVFLLIFNYFKVPAAYQRRVLVYGVLGAIFMRAIMIALGAVLVAEFSWVLYLFGAFLVFTGIKMMLPEKESADDLGNNRLLKWIRSHMRITTDYHGESFFVRSGGILWATPMFLVLTMIELSDLVFAVDSIPAIFAVTRDPFIVLTSNIFAILGLRAMYFLLADVADRFHLLKYGLAVVLTFIGVKMLLLDIYHIPTVISLTTVFAVLATSIILSLLTSRDKK</sequence>
<dbReference type="AlphaFoldDB" id="A0A248LL33"/>
<gene>
    <name evidence="7" type="ORF">LHGZ1_2388</name>
</gene>
<dbReference type="GO" id="GO:0016020">
    <property type="term" value="C:membrane"/>
    <property type="evidence" value="ECO:0007669"/>
    <property type="project" value="UniProtKB-SubCell"/>
</dbReference>
<name>A0A248LL33_9NEIS</name>
<evidence type="ECO:0000256" key="5">
    <source>
        <dbReference type="ARBA" id="ARBA00023136"/>
    </source>
</evidence>
<dbReference type="InterPro" id="IPR022369">
    <property type="entry name" value="Integral_membrane_TerC_rswitch"/>
</dbReference>
<dbReference type="Pfam" id="PF03741">
    <property type="entry name" value="TerC"/>
    <property type="match status" value="1"/>
</dbReference>
<keyword evidence="5 6" id="KW-0472">Membrane</keyword>
<dbReference type="InterPro" id="IPR005496">
    <property type="entry name" value="Integral_membrane_TerC"/>
</dbReference>
<accession>A0A248LL33</accession>
<feature type="transmembrane region" description="Helical" evidence="6">
    <location>
        <begin position="248"/>
        <end position="268"/>
    </location>
</feature>
<feature type="transmembrane region" description="Helical" evidence="6">
    <location>
        <begin position="126"/>
        <end position="148"/>
    </location>
</feature>
<dbReference type="EMBL" id="CP022115">
    <property type="protein sequence ID" value="ASJ25219.1"/>
    <property type="molecule type" value="Genomic_DNA"/>
</dbReference>
<dbReference type="PANTHER" id="PTHR30238">
    <property type="entry name" value="MEMBRANE BOUND PREDICTED REDOX MODULATOR"/>
    <property type="match status" value="1"/>
</dbReference>
<keyword evidence="3 6" id="KW-0812">Transmembrane</keyword>
<comment type="subcellular location">
    <subcellularLocation>
        <location evidence="1">Membrane</location>
        <topology evidence="1">Multi-pass membrane protein</topology>
    </subcellularLocation>
</comment>
<dbReference type="PANTHER" id="PTHR30238:SF0">
    <property type="entry name" value="THYLAKOID MEMBRANE PROTEIN TERC, CHLOROPLASTIC"/>
    <property type="match status" value="1"/>
</dbReference>
<feature type="transmembrane region" description="Helical" evidence="6">
    <location>
        <begin position="45"/>
        <end position="65"/>
    </location>
</feature>
<feature type="transmembrane region" description="Helical" evidence="6">
    <location>
        <begin position="305"/>
        <end position="323"/>
    </location>
</feature>
<evidence type="ECO:0000256" key="4">
    <source>
        <dbReference type="ARBA" id="ARBA00022989"/>
    </source>
</evidence>
<evidence type="ECO:0000313" key="8">
    <source>
        <dbReference type="Proteomes" id="UP000197424"/>
    </source>
</evidence>
<dbReference type="Proteomes" id="UP000197424">
    <property type="component" value="Chromosome"/>
</dbReference>
<feature type="transmembrane region" description="Helical" evidence="6">
    <location>
        <begin position="205"/>
        <end position="228"/>
    </location>
</feature>
<feature type="transmembrane region" description="Helical" evidence="6">
    <location>
        <begin position="154"/>
        <end position="172"/>
    </location>
</feature>
<proteinExistence type="inferred from homology"/>
<evidence type="ECO:0000256" key="2">
    <source>
        <dbReference type="ARBA" id="ARBA00007511"/>
    </source>
</evidence>
<evidence type="ECO:0000256" key="1">
    <source>
        <dbReference type="ARBA" id="ARBA00004141"/>
    </source>
</evidence>
<comment type="similarity">
    <text evidence="2">Belongs to the TerC family.</text>
</comment>
<evidence type="ECO:0000256" key="3">
    <source>
        <dbReference type="ARBA" id="ARBA00022692"/>
    </source>
</evidence>
<organism evidence="7 8">
    <name type="scientific">Laribacter hongkongensis</name>
    <dbReference type="NCBI Taxonomy" id="168471"/>
    <lineage>
        <taxon>Bacteria</taxon>
        <taxon>Pseudomonadati</taxon>
        <taxon>Pseudomonadota</taxon>
        <taxon>Betaproteobacteria</taxon>
        <taxon>Neisseriales</taxon>
        <taxon>Aquaspirillaceae</taxon>
        <taxon>Laribacter</taxon>
    </lineage>
</organism>
<dbReference type="NCBIfam" id="TIGR03718">
    <property type="entry name" value="R_switched_Alx"/>
    <property type="match status" value="1"/>
</dbReference>
<evidence type="ECO:0000256" key="6">
    <source>
        <dbReference type="SAM" id="Phobius"/>
    </source>
</evidence>
<feature type="transmembrane region" description="Helical" evidence="6">
    <location>
        <begin position="95"/>
        <end position="114"/>
    </location>
</feature>